<dbReference type="Gene3D" id="1.20.1270.220">
    <property type="match status" value="1"/>
</dbReference>
<feature type="compositionally biased region" description="Low complexity" evidence="1">
    <location>
        <begin position="244"/>
        <end position="279"/>
    </location>
</feature>
<feature type="region of interest" description="Disordered" evidence="1">
    <location>
        <begin position="61"/>
        <end position="116"/>
    </location>
</feature>
<reference evidence="3 4" key="1">
    <citation type="journal article" date="2010" name="Nature">
        <title>Genome sequencing and analysis of the model grass Brachypodium distachyon.</title>
        <authorList>
            <consortium name="International Brachypodium Initiative"/>
        </authorList>
    </citation>
    <scope>NUCLEOTIDE SEQUENCE [LARGE SCALE GENOMIC DNA]</scope>
    <source>
        <strain evidence="3">Bd21</strain>
        <strain evidence="4">cv. Bd21</strain>
    </source>
</reference>
<evidence type="ECO:0000256" key="1">
    <source>
        <dbReference type="SAM" id="MobiDB-lite"/>
    </source>
</evidence>
<dbReference type="EnsemblPlants" id="KQJ89924">
    <property type="protein sequence ID" value="KQJ89924"/>
    <property type="gene ID" value="BRADI_4g28480v3"/>
</dbReference>
<feature type="region of interest" description="Disordered" evidence="1">
    <location>
        <begin position="1"/>
        <end position="21"/>
    </location>
</feature>
<proteinExistence type="predicted"/>
<dbReference type="Proteomes" id="UP000008810">
    <property type="component" value="Chromosome 4"/>
</dbReference>
<feature type="region of interest" description="Disordered" evidence="1">
    <location>
        <begin position="179"/>
        <end position="204"/>
    </location>
</feature>
<gene>
    <name evidence="4" type="primary">LOC104585085</name>
    <name evidence="3" type="ORF">BRADI_4g28480v3</name>
</gene>
<dbReference type="OrthoDB" id="663742at2759"/>
<reference evidence="4" key="3">
    <citation type="submission" date="2018-08" db="UniProtKB">
        <authorList>
            <consortium name="EnsemblPlants"/>
        </authorList>
    </citation>
    <scope>IDENTIFICATION</scope>
    <source>
        <strain evidence="4">cv. Bd21</strain>
    </source>
</reference>
<dbReference type="InterPro" id="IPR052442">
    <property type="entry name" value="Env_Response_Regulator"/>
</dbReference>
<evidence type="ECO:0000313" key="3">
    <source>
        <dbReference type="EMBL" id="KQJ89924.1"/>
    </source>
</evidence>
<dbReference type="OMA" id="THQRKNM"/>
<evidence type="ECO:0000259" key="2">
    <source>
        <dbReference type="PROSITE" id="PS51525"/>
    </source>
</evidence>
<feature type="compositionally biased region" description="Basic and acidic residues" evidence="1">
    <location>
        <begin position="293"/>
        <end position="322"/>
    </location>
</feature>
<accession>I1IPI2</accession>
<feature type="compositionally biased region" description="Acidic residues" evidence="1">
    <location>
        <begin position="375"/>
        <end position="386"/>
    </location>
</feature>
<dbReference type="RefSeq" id="XP_024310401.1">
    <property type="nucleotide sequence ID" value="XM_024454633.1"/>
</dbReference>
<dbReference type="STRING" id="15368.I1IPI2"/>
<dbReference type="PANTHER" id="PTHR46136">
    <property type="entry name" value="TRANSCRIPTION FACTOR GTE8"/>
    <property type="match status" value="1"/>
</dbReference>
<evidence type="ECO:0000313" key="4">
    <source>
        <dbReference type="EnsemblPlants" id="KQJ89924"/>
    </source>
</evidence>
<dbReference type="EMBL" id="CM000883">
    <property type="protein sequence ID" value="KQJ89924.1"/>
    <property type="molecule type" value="Genomic_DNA"/>
</dbReference>
<dbReference type="InterPro" id="IPR038336">
    <property type="entry name" value="NET_sf"/>
</dbReference>
<organism evidence="4">
    <name type="scientific">Brachypodium distachyon</name>
    <name type="common">Purple false brome</name>
    <name type="synonym">Trachynia distachya</name>
    <dbReference type="NCBI Taxonomy" id="15368"/>
    <lineage>
        <taxon>Eukaryota</taxon>
        <taxon>Viridiplantae</taxon>
        <taxon>Streptophyta</taxon>
        <taxon>Embryophyta</taxon>
        <taxon>Tracheophyta</taxon>
        <taxon>Spermatophyta</taxon>
        <taxon>Magnoliopsida</taxon>
        <taxon>Liliopsida</taxon>
        <taxon>Poales</taxon>
        <taxon>Poaceae</taxon>
        <taxon>BOP clade</taxon>
        <taxon>Pooideae</taxon>
        <taxon>Stipodae</taxon>
        <taxon>Brachypodieae</taxon>
        <taxon>Brachypodium</taxon>
    </lineage>
</organism>
<dbReference type="Gramene" id="KQJ89924">
    <property type="protein sequence ID" value="KQJ89924"/>
    <property type="gene ID" value="BRADI_4g28480v3"/>
</dbReference>
<feature type="region of interest" description="Disordered" evidence="1">
    <location>
        <begin position="364"/>
        <end position="386"/>
    </location>
</feature>
<dbReference type="HOGENOM" id="CLU_053238_0_0_1"/>
<dbReference type="eggNOG" id="KOG1474">
    <property type="taxonomic scope" value="Eukaryota"/>
</dbReference>
<evidence type="ECO:0000313" key="5">
    <source>
        <dbReference type="Proteomes" id="UP000008810"/>
    </source>
</evidence>
<protein>
    <recommendedName>
        <fullName evidence="2">NET domain-containing protein</fullName>
    </recommendedName>
</protein>
<feature type="region of interest" description="Disordered" evidence="1">
    <location>
        <begin position="232"/>
        <end position="322"/>
    </location>
</feature>
<dbReference type="AlphaFoldDB" id="I1IPI2"/>
<name>I1IPI2_BRADI</name>
<dbReference type="PANTHER" id="PTHR46136:SF18">
    <property type="entry name" value="NET DOMAIN-CONTAINING PROTEIN"/>
    <property type="match status" value="1"/>
</dbReference>
<dbReference type="InterPro" id="IPR027353">
    <property type="entry name" value="NET_dom"/>
</dbReference>
<reference evidence="3" key="2">
    <citation type="submission" date="2017-06" db="EMBL/GenBank/DDBJ databases">
        <title>WGS assembly of Brachypodium distachyon.</title>
        <authorList>
            <consortium name="The International Brachypodium Initiative"/>
            <person name="Lucas S."/>
            <person name="Harmon-Smith M."/>
            <person name="Lail K."/>
            <person name="Tice H."/>
            <person name="Grimwood J."/>
            <person name="Bruce D."/>
            <person name="Barry K."/>
            <person name="Shu S."/>
            <person name="Lindquist E."/>
            <person name="Wang M."/>
            <person name="Pitluck S."/>
            <person name="Vogel J.P."/>
            <person name="Garvin D.F."/>
            <person name="Mockler T.C."/>
            <person name="Schmutz J."/>
            <person name="Rokhsar D."/>
            <person name="Bevan M.W."/>
        </authorList>
    </citation>
    <scope>NUCLEOTIDE SEQUENCE</scope>
    <source>
        <strain evidence="3">Bd21</strain>
    </source>
</reference>
<feature type="domain" description="NET" evidence="2">
    <location>
        <begin position="107"/>
        <end position="186"/>
    </location>
</feature>
<dbReference type="PROSITE" id="PS51525">
    <property type="entry name" value="NET"/>
    <property type="match status" value="1"/>
</dbReference>
<dbReference type="GeneID" id="104585085"/>
<dbReference type="Pfam" id="PF17035">
    <property type="entry name" value="BET"/>
    <property type="match status" value="1"/>
</dbReference>
<sequence>MAAVYRESSAPRRKRDFATPDVKTEVFGAVGKKMSGAGDPERVQKLLRERFQSELVAVRRLLRKARPRSSPTAPDGKVSRQGFLAATATPRSEEPPAKKRKESPSPVTERAEASKKMTAAERELLAADLAELSGELPAHIIELLKKQSRGIYGDEMEIDIHAVQDAALVELKMQLDNFLGQRNPPSQERKDSKMADEEEEDVDICGGVSPLVVAPAPLQLAEEEDDFVDICGDASPVVMPKNLGGSPDSSGSSDSGSDSSSSDSDSESGESASSPAPAERAVRSQTPISELVARAKESLEGKRKEARAQAREKARQEMLDMERTAVSSETIQLLGIAPQDQYMVGPNSILRQLGLFLKDEDDGFKSIEEPQQQSLEEDLEEGELPF</sequence>
<keyword evidence="5" id="KW-1185">Reference proteome</keyword>